<name>A0ABP7YEI9_9SPHI</name>
<proteinExistence type="predicted"/>
<evidence type="ECO:0000313" key="1">
    <source>
        <dbReference type="EMBL" id="GAA4134808.1"/>
    </source>
</evidence>
<organism evidence="1 2">
    <name type="scientific">Sphingobacterium kyonggiense</name>
    <dbReference type="NCBI Taxonomy" id="714075"/>
    <lineage>
        <taxon>Bacteria</taxon>
        <taxon>Pseudomonadati</taxon>
        <taxon>Bacteroidota</taxon>
        <taxon>Sphingobacteriia</taxon>
        <taxon>Sphingobacteriales</taxon>
        <taxon>Sphingobacteriaceae</taxon>
        <taxon>Sphingobacterium</taxon>
    </lineage>
</organism>
<accession>A0ABP7YEI9</accession>
<evidence type="ECO:0008006" key="3">
    <source>
        <dbReference type="Google" id="ProtNLM"/>
    </source>
</evidence>
<protein>
    <recommendedName>
        <fullName evidence="3">Immunity protein 50 of polymorphic toxin system</fullName>
    </recommendedName>
</protein>
<sequence length="135" mass="15488">MAQEDTTVNIVDDIQFDLKSIKNNNDTLQVDLFVISYDKDPRDFRLNVFASTLIDANEKSHMLHSIKMDRVLILLSQRQNYLNYLLKQDMPVPIQLKFTPLTAEMKKAKAIKLVFESLEEEGKFVEAVVSPLGSI</sequence>
<reference evidence="2" key="1">
    <citation type="journal article" date="2019" name="Int. J. Syst. Evol. Microbiol.">
        <title>The Global Catalogue of Microorganisms (GCM) 10K type strain sequencing project: providing services to taxonomists for standard genome sequencing and annotation.</title>
        <authorList>
            <consortium name="The Broad Institute Genomics Platform"/>
            <consortium name="The Broad Institute Genome Sequencing Center for Infectious Disease"/>
            <person name="Wu L."/>
            <person name="Ma J."/>
        </authorList>
    </citation>
    <scope>NUCLEOTIDE SEQUENCE [LARGE SCALE GENOMIC DNA]</scope>
    <source>
        <strain evidence="2">JCM 16704</strain>
    </source>
</reference>
<dbReference type="EMBL" id="BAAAZI010000004">
    <property type="protein sequence ID" value="GAA4134808.1"/>
    <property type="molecule type" value="Genomic_DNA"/>
</dbReference>
<evidence type="ECO:0000313" key="2">
    <source>
        <dbReference type="Proteomes" id="UP001500101"/>
    </source>
</evidence>
<comment type="caution">
    <text evidence="1">The sequence shown here is derived from an EMBL/GenBank/DDBJ whole genome shotgun (WGS) entry which is preliminary data.</text>
</comment>
<gene>
    <name evidence="1" type="ORF">GCM10022216_08240</name>
</gene>
<keyword evidence="2" id="KW-1185">Reference proteome</keyword>
<dbReference type="Proteomes" id="UP001500101">
    <property type="component" value="Unassembled WGS sequence"/>
</dbReference>